<dbReference type="Gene3D" id="3.20.20.100">
    <property type="entry name" value="NADP-dependent oxidoreductase domain"/>
    <property type="match status" value="1"/>
</dbReference>
<dbReference type="SUPFAM" id="SSF51430">
    <property type="entry name" value="NAD(P)-linked oxidoreductase"/>
    <property type="match status" value="1"/>
</dbReference>
<sequence length="366" mass="41218">MNTGYATPEGTKKFAERQHVTSQKNYKNIHNLTLSNVGIGTYLGNPDTETDYLVQDAVKKSILGGVNVIDSAINYRAQKAERSVGNAISQLIDNNDISREEIFVSTKNGYVTNDGDIEEDLMQYVIREYGKTGIVKEGDISPGYHCMTIPYLNDQLERSLKNLGLDCIDLMYLHNSVEGQAHLPREQFLKNLKDVFDFYEKKRKGGKIRFYGMATWECFRTTPENPLFLQLSEVMDLAVQAGGKEHGFRFIQLPFNLMLDQAYITKNHNVDGKTVSVLEAAQEFNLGVFTSVPLMQGKLLATNAIPEFGNFSTSVRLLQFVRSTPGITAPLIGHKLESHVEENMNVMKISPLSELEFNDLVKRMVK</sequence>
<accession>A0A075GXG7</accession>
<dbReference type="InterPro" id="IPR023210">
    <property type="entry name" value="NADP_OxRdtase_dom"/>
</dbReference>
<dbReference type="EMBL" id="KF900772">
    <property type="protein sequence ID" value="AIF06498.1"/>
    <property type="molecule type" value="Genomic_DNA"/>
</dbReference>
<evidence type="ECO:0000313" key="2">
    <source>
        <dbReference type="EMBL" id="AIF06498.1"/>
    </source>
</evidence>
<dbReference type="AlphaFoldDB" id="A0A075GXG7"/>
<reference evidence="2" key="1">
    <citation type="journal article" date="2014" name="Genome Biol. Evol.">
        <title>Pangenome evidence for extensive interdomain horizontal transfer affecting lineage core and shell genes in uncultured planktonic thaumarchaeota and euryarchaeota.</title>
        <authorList>
            <person name="Deschamps P."/>
            <person name="Zivanovic Y."/>
            <person name="Moreira D."/>
            <person name="Rodriguez-Valera F."/>
            <person name="Lopez-Garcia P."/>
        </authorList>
    </citation>
    <scope>NUCLEOTIDE SEQUENCE</scope>
</reference>
<dbReference type="InterPro" id="IPR053135">
    <property type="entry name" value="AKR2_Oxidoreductase"/>
</dbReference>
<dbReference type="Pfam" id="PF00248">
    <property type="entry name" value="Aldo_ket_red"/>
    <property type="match status" value="1"/>
</dbReference>
<feature type="domain" description="NADP-dependent oxidoreductase" evidence="1">
    <location>
        <begin position="38"/>
        <end position="358"/>
    </location>
</feature>
<dbReference type="PANTHER" id="PTHR43312">
    <property type="entry name" value="D-THREO-ALDOSE 1-DEHYDROGENASE"/>
    <property type="match status" value="1"/>
</dbReference>
<dbReference type="PANTHER" id="PTHR43312:SF1">
    <property type="entry name" value="NADP-DEPENDENT OXIDOREDUCTASE DOMAIN-CONTAINING PROTEIN"/>
    <property type="match status" value="1"/>
</dbReference>
<organism evidence="2">
    <name type="scientific">uncultured marine thaumarchaeote KM3_193_A03</name>
    <dbReference type="NCBI Taxonomy" id="1456081"/>
    <lineage>
        <taxon>Archaea</taxon>
        <taxon>Nitrososphaerota</taxon>
        <taxon>environmental samples</taxon>
    </lineage>
</organism>
<protein>
    <submittedName>
        <fullName evidence="2">Aldo/keto reductase</fullName>
    </submittedName>
</protein>
<dbReference type="CDD" id="cd19099">
    <property type="entry name" value="AKR_unchar"/>
    <property type="match status" value="1"/>
</dbReference>
<proteinExistence type="predicted"/>
<name>A0A075GXG7_9ARCH</name>
<dbReference type="InterPro" id="IPR036812">
    <property type="entry name" value="NAD(P)_OxRdtase_dom_sf"/>
</dbReference>
<evidence type="ECO:0000259" key="1">
    <source>
        <dbReference type="Pfam" id="PF00248"/>
    </source>
</evidence>